<dbReference type="EMBL" id="JACEEZ010018651">
    <property type="protein sequence ID" value="KAG0716704.1"/>
    <property type="molecule type" value="Genomic_DNA"/>
</dbReference>
<gene>
    <name evidence="1" type="ORF">GWK47_009054</name>
</gene>
<organism evidence="1 2">
    <name type="scientific">Chionoecetes opilio</name>
    <name type="common">Atlantic snow crab</name>
    <name type="synonym">Cancer opilio</name>
    <dbReference type="NCBI Taxonomy" id="41210"/>
    <lineage>
        <taxon>Eukaryota</taxon>
        <taxon>Metazoa</taxon>
        <taxon>Ecdysozoa</taxon>
        <taxon>Arthropoda</taxon>
        <taxon>Crustacea</taxon>
        <taxon>Multicrustacea</taxon>
        <taxon>Malacostraca</taxon>
        <taxon>Eumalacostraca</taxon>
        <taxon>Eucarida</taxon>
        <taxon>Decapoda</taxon>
        <taxon>Pleocyemata</taxon>
        <taxon>Brachyura</taxon>
        <taxon>Eubrachyura</taxon>
        <taxon>Majoidea</taxon>
        <taxon>Majidae</taxon>
        <taxon>Chionoecetes</taxon>
    </lineage>
</organism>
<dbReference type="AlphaFoldDB" id="A0A8J5CNC6"/>
<name>A0A8J5CNC6_CHIOP</name>
<accession>A0A8J5CNC6</accession>
<sequence length="236" mass="25275">MCTECTQVHSQIQKNTPTETIVVVQSPSPSVLGKLTLPVGAGMQHGDFKTLARTQSRDIVRGEVKSNFLPPCEDTLTKHAMPRIIKLAYENGASRSSRHYLSQRDMTAAVKMFHILERGLQRCVGAGWHGTRHLHCITTGKHPFFVLRVATLGGCRNPARCGTPCTCALWNTQALRHPCGVPVSREDSPARTGLVGLGGSGGAAASPVAGLDAGCCPAPECARLAHDIQERAAYSK</sequence>
<dbReference type="Proteomes" id="UP000770661">
    <property type="component" value="Unassembled WGS sequence"/>
</dbReference>
<comment type="caution">
    <text evidence="1">The sequence shown here is derived from an EMBL/GenBank/DDBJ whole genome shotgun (WGS) entry which is preliminary data.</text>
</comment>
<reference evidence="1" key="1">
    <citation type="submission" date="2020-07" db="EMBL/GenBank/DDBJ databases">
        <title>The High-quality genome of the commercially important snow crab, Chionoecetes opilio.</title>
        <authorList>
            <person name="Jeong J.-H."/>
            <person name="Ryu S."/>
        </authorList>
    </citation>
    <scope>NUCLEOTIDE SEQUENCE</scope>
    <source>
        <strain evidence="1">MADBK_172401_WGS</strain>
        <tissue evidence="1">Digestive gland</tissue>
    </source>
</reference>
<evidence type="ECO:0000313" key="2">
    <source>
        <dbReference type="Proteomes" id="UP000770661"/>
    </source>
</evidence>
<keyword evidence="2" id="KW-1185">Reference proteome</keyword>
<evidence type="ECO:0000313" key="1">
    <source>
        <dbReference type="EMBL" id="KAG0716704.1"/>
    </source>
</evidence>
<protein>
    <submittedName>
        <fullName evidence="1">Uncharacterized protein</fullName>
    </submittedName>
</protein>
<proteinExistence type="predicted"/>